<organism evidence="1 2">
    <name type="scientific">Aulographum hederae CBS 113979</name>
    <dbReference type="NCBI Taxonomy" id="1176131"/>
    <lineage>
        <taxon>Eukaryota</taxon>
        <taxon>Fungi</taxon>
        <taxon>Dikarya</taxon>
        <taxon>Ascomycota</taxon>
        <taxon>Pezizomycotina</taxon>
        <taxon>Dothideomycetes</taxon>
        <taxon>Pleosporomycetidae</taxon>
        <taxon>Aulographales</taxon>
        <taxon>Aulographaceae</taxon>
    </lineage>
</organism>
<protein>
    <submittedName>
        <fullName evidence="1">Uncharacterized protein</fullName>
    </submittedName>
</protein>
<evidence type="ECO:0000313" key="2">
    <source>
        <dbReference type="Proteomes" id="UP000800041"/>
    </source>
</evidence>
<sequence>MKTSQPVGPACGLMEIPPEIRLLIYAEILKGVHLGECHLNSPPSDERPRRLSLRHSLLLTNKTLSDEYACEIYGKLIFFFHFRPENRALGQYQHGIFDFSWNDSQLHHLTKARVRVTIAFIDVHSTDPSALDLEIVTHVKEAIGKMVKLKVLDLTWLPLSGACPCVHDCWKRLLIDDFETMLKEKESLEGFTVMAGKQCVSFRKVEGAWKAASILSVWAAFRQSIYARR</sequence>
<dbReference type="Proteomes" id="UP000800041">
    <property type="component" value="Unassembled WGS sequence"/>
</dbReference>
<dbReference type="EMBL" id="ML977187">
    <property type="protein sequence ID" value="KAF1982189.1"/>
    <property type="molecule type" value="Genomic_DNA"/>
</dbReference>
<gene>
    <name evidence="1" type="ORF">K402DRAFT_397783</name>
</gene>
<evidence type="ECO:0000313" key="1">
    <source>
        <dbReference type="EMBL" id="KAF1982189.1"/>
    </source>
</evidence>
<accession>A0A6G1GN58</accession>
<keyword evidence="2" id="KW-1185">Reference proteome</keyword>
<dbReference type="AlphaFoldDB" id="A0A6G1GN58"/>
<reference evidence="1" key="1">
    <citation type="journal article" date="2020" name="Stud. Mycol.">
        <title>101 Dothideomycetes genomes: a test case for predicting lifestyles and emergence of pathogens.</title>
        <authorList>
            <person name="Haridas S."/>
            <person name="Albert R."/>
            <person name="Binder M."/>
            <person name="Bloem J."/>
            <person name="Labutti K."/>
            <person name="Salamov A."/>
            <person name="Andreopoulos B."/>
            <person name="Baker S."/>
            <person name="Barry K."/>
            <person name="Bills G."/>
            <person name="Bluhm B."/>
            <person name="Cannon C."/>
            <person name="Castanera R."/>
            <person name="Culley D."/>
            <person name="Daum C."/>
            <person name="Ezra D."/>
            <person name="Gonzalez J."/>
            <person name="Henrissat B."/>
            <person name="Kuo A."/>
            <person name="Liang C."/>
            <person name="Lipzen A."/>
            <person name="Lutzoni F."/>
            <person name="Magnuson J."/>
            <person name="Mondo S."/>
            <person name="Nolan M."/>
            <person name="Ohm R."/>
            <person name="Pangilinan J."/>
            <person name="Park H.-J."/>
            <person name="Ramirez L."/>
            <person name="Alfaro M."/>
            <person name="Sun H."/>
            <person name="Tritt A."/>
            <person name="Yoshinaga Y."/>
            <person name="Zwiers L.-H."/>
            <person name="Turgeon B."/>
            <person name="Goodwin S."/>
            <person name="Spatafora J."/>
            <person name="Crous P."/>
            <person name="Grigoriev I."/>
        </authorList>
    </citation>
    <scope>NUCLEOTIDE SEQUENCE</scope>
    <source>
        <strain evidence="1">CBS 113979</strain>
    </source>
</reference>
<proteinExistence type="predicted"/>
<name>A0A6G1GN58_9PEZI</name>